<feature type="region of interest" description="Disordered" evidence="1">
    <location>
        <begin position="109"/>
        <end position="129"/>
    </location>
</feature>
<dbReference type="EMBL" id="JBHFFA010000002">
    <property type="protein sequence ID" value="KAL2642982.1"/>
    <property type="molecule type" value="Genomic_DNA"/>
</dbReference>
<keyword evidence="3" id="KW-1185">Reference proteome</keyword>
<protein>
    <recommendedName>
        <fullName evidence="4">Ribosomal protein S14</fullName>
    </recommendedName>
</protein>
<organism evidence="2 3">
    <name type="scientific">Riccia fluitans</name>
    <dbReference type="NCBI Taxonomy" id="41844"/>
    <lineage>
        <taxon>Eukaryota</taxon>
        <taxon>Viridiplantae</taxon>
        <taxon>Streptophyta</taxon>
        <taxon>Embryophyta</taxon>
        <taxon>Marchantiophyta</taxon>
        <taxon>Marchantiopsida</taxon>
        <taxon>Marchantiidae</taxon>
        <taxon>Marchantiales</taxon>
        <taxon>Ricciaceae</taxon>
        <taxon>Riccia</taxon>
    </lineage>
</organism>
<dbReference type="AlphaFoldDB" id="A0ABD1Z8E0"/>
<dbReference type="Proteomes" id="UP001605036">
    <property type="component" value="Unassembled WGS sequence"/>
</dbReference>
<gene>
    <name evidence="2" type="ORF">R1flu_010569</name>
</gene>
<evidence type="ECO:0000313" key="3">
    <source>
        <dbReference type="Proteomes" id="UP001605036"/>
    </source>
</evidence>
<feature type="compositionally biased region" description="Gly residues" evidence="1">
    <location>
        <begin position="120"/>
        <end position="129"/>
    </location>
</feature>
<comment type="caution">
    <text evidence="2">The sequence shown here is derived from an EMBL/GenBank/DDBJ whole genome shotgun (WGS) entry which is preliminary data.</text>
</comment>
<evidence type="ECO:0000313" key="2">
    <source>
        <dbReference type="EMBL" id="KAL2642982.1"/>
    </source>
</evidence>
<sequence>MIEIRSLALTSLWDPPTGHYRTLQIQIYRIQNVTSVAHISTSRPLSAARPRDLLRPVSRDVSRRRKRVLKKIAARLRHQNFATEKESDEEAHSAKEFFRIRVRRKLGAMGFQRDEKRRGGGATGGRAWD</sequence>
<name>A0ABD1Z8E0_9MARC</name>
<evidence type="ECO:0000256" key="1">
    <source>
        <dbReference type="SAM" id="MobiDB-lite"/>
    </source>
</evidence>
<reference evidence="2 3" key="1">
    <citation type="submission" date="2024-09" db="EMBL/GenBank/DDBJ databases">
        <title>Chromosome-scale assembly of Riccia fluitans.</title>
        <authorList>
            <person name="Paukszto L."/>
            <person name="Sawicki J."/>
            <person name="Karawczyk K."/>
            <person name="Piernik-Szablinska J."/>
            <person name="Szczecinska M."/>
            <person name="Mazdziarz M."/>
        </authorList>
    </citation>
    <scope>NUCLEOTIDE SEQUENCE [LARGE SCALE GENOMIC DNA]</scope>
    <source>
        <strain evidence="2">Rf_01</strain>
        <tissue evidence="2">Aerial parts of the thallus</tissue>
    </source>
</reference>
<evidence type="ECO:0008006" key="4">
    <source>
        <dbReference type="Google" id="ProtNLM"/>
    </source>
</evidence>
<proteinExistence type="predicted"/>
<accession>A0ABD1Z8E0</accession>